<accession>A0A8C0NT55</accession>
<feature type="compositionally biased region" description="Basic and acidic residues" evidence="5">
    <location>
        <begin position="338"/>
        <end position="348"/>
    </location>
</feature>
<dbReference type="CDD" id="cd00433">
    <property type="entry name" value="Peptidase_M17"/>
    <property type="match status" value="1"/>
</dbReference>
<dbReference type="PANTHER" id="PTHR11963">
    <property type="entry name" value="LEUCINE AMINOPEPTIDASE-RELATED"/>
    <property type="match status" value="1"/>
</dbReference>
<evidence type="ECO:0000313" key="7">
    <source>
        <dbReference type="Ensembl" id="ENSCAFP00030029097.1"/>
    </source>
</evidence>
<comment type="similarity">
    <text evidence="1">Belongs to the peptidase M17 family.</text>
</comment>
<feature type="compositionally biased region" description="Basic residues" evidence="5">
    <location>
        <begin position="74"/>
        <end position="84"/>
    </location>
</feature>
<feature type="compositionally biased region" description="Low complexity" evidence="5">
    <location>
        <begin position="95"/>
        <end position="113"/>
    </location>
</feature>
<dbReference type="PANTHER" id="PTHR11963:SF4">
    <property type="entry name" value="AMINOPEPTIDASE NPEPL1-RELATED"/>
    <property type="match status" value="1"/>
</dbReference>
<feature type="region of interest" description="Disordered" evidence="5">
    <location>
        <begin position="372"/>
        <end position="392"/>
    </location>
</feature>
<dbReference type="Pfam" id="PF00883">
    <property type="entry name" value="Peptidase_M17"/>
    <property type="match status" value="1"/>
</dbReference>
<dbReference type="GO" id="GO:0030145">
    <property type="term" value="F:manganese ion binding"/>
    <property type="evidence" value="ECO:0007669"/>
    <property type="project" value="InterPro"/>
</dbReference>
<reference evidence="7" key="1">
    <citation type="submission" date="2019-03" db="EMBL/GenBank/DDBJ databases">
        <authorList>
            <person name="Warren W.C."/>
            <person name="Johnson G.S."/>
        </authorList>
    </citation>
    <scope>NUCLEOTIDE SEQUENCE [LARGE SCALE GENOMIC DNA]</scope>
    <source>
        <strain evidence="7">Basenji</strain>
    </source>
</reference>
<dbReference type="Gene3D" id="3.40.50.10590">
    <property type="entry name" value="Zn-dependent exopeptidases"/>
    <property type="match status" value="1"/>
</dbReference>
<feature type="compositionally biased region" description="Gly residues" evidence="5">
    <location>
        <begin position="145"/>
        <end position="155"/>
    </location>
</feature>
<organism evidence="7 8">
    <name type="scientific">Canis lupus familiaris</name>
    <name type="common">Dog</name>
    <name type="synonym">Canis familiaris</name>
    <dbReference type="NCBI Taxonomy" id="9615"/>
    <lineage>
        <taxon>Eukaryota</taxon>
        <taxon>Metazoa</taxon>
        <taxon>Chordata</taxon>
        <taxon>Craniata</taxon>
        <taxon>Vertebrata</taxon>
        <taxon>Euteleostomi</taxon>
        <taxon>Mammalia</taxon>
        <taxon>Eutheria</taxon>
        <taxon>Laurasiatheria</taxon>
        <taxon>Carnivora</taxon>
        <taxon>Caniformia</taxon>
        <taxon>Canidae</taxon>
        <taxon>Canis</taxon>
    </lineage>
</organism>
<evidence type="ECO:0000256" key="5">
    <source>
        <dbReference type="SAM" id="MobiDB-lite"/>
    </source>
</evidence>
<evidence type="ECO:0000259" key="6">
    <source>
        <dbReference type="PROSITE" id="PS00631"/>
    </source>
</evidence>
<evidence type="ECO:0000256" key="1">
    <source>
        <dbReference type="ARBA" id="ARBA00009528"/>
    </source>
</evidence>
<evidence type="ECO:0000313" key="8">
    <source>
        <dbReference type="Proteomes" id="UP000694429"/>
    </source>
</evidence>
<evidence type="ECO:0000256" key="3">
    <source>
        <dbReference type="ARBA" id="ARBA00022670"/>
    </source>
</evidence>
<dbReference type="GO" id="GO:0005737">
    <property type="term" value="C:cytoplasm"/>
    <property type="evidence" value="ECO:0007669"/>
    <property type="project" value="InterPro"/>
</dbReference>
<dbReference type="GO" id="GO:0070006">
    <property type="term" value="F:metalloaminopeptidase activity"/>
    <property type="evidence" value="ECO:0007669"/>
    <property type="project" value="InterPro"/>
</dbReference>
<dbReference type="PRINTS" id="PR00481">
    <property type="entry name" value="LAMNOPPTDASE"/>
</dbReference>
<reference evidence="7" key="2">
    <citation type="submission" date="2025-08" db="UniProtKB">
        <authorList>
            <consortium name="Ensembl"/>
        </authorList>
    </citation>
    <scope>IDENTIFICATION</scope>
</reference>
<dbReference type="Gene3D" id="3.40.630.10">
    <property type="entry name" value="Zn peptidases"/>
    <property type="match status" value="1"/>
</dbReference>
<dbReference type="Ensembl" id="ENSCAFT00030033346.1">
    <property type="protein sequence ID" value="ENSCAFP00030029097.1"/>
    <property type="gene ID" value="ENSCAFG00030018029.1"/>
</dbReference>
<keyword evidence="3" id="KW-0645">Protease</keyword>
<feature type="region of interest" description="Disordered" evidence="5">
    <location>
        <begin position="1"/>
        <end position="358"/>
    </location>
</feature>
<name>A0A8C0NT55_CANLF</name>
<protein>
    <recommendedName>
        <fullName evidence="6">Cytosol aminopeptidase domain-containing protein</fullName>
    </recommendedName>
</protein>
<dbReference type="GO" id="GO:0006508">
    <property type="term" value="P:proteolysis"/>
    <property type="evidence" value="ECO:0007669"/>
    <property type="project" value="UniProtKB-KW"/>
</dbReference>
<dbReference type="AlphaFoldDB" id="A0A8C0NT55"/>
<feature type="compositionally biased region" description="Low complexity" evidence="5">
    <location>
        <begin position="27"/>
        <end position="41"/>
    </location>
</feature>
<dbReference type="PROSITE" id="PS00631">
    <property type="entry name" value="CYTOSOL_AP"/>
    <property type="match status" value="1"/>
</dbReference>
<proteinExistence type="inferred from homology"/>
<evidence type="ECO:0000256" key="4">
    <source>
        <dbReference type="ARBA" id="ARBA00022801"/>
    </source>
</evidence>
<keyword evidence="2" id="KW-0031">Aminopeptidase</keyword>
<evidence type="ECO:0000256" key="2">
    <source>
        <dbReference type="ARBA" id="ARBA00022438"/>
    </source>
</evidence>
<dbReference type="FunFam" id="3.40.630.10:FF:000035">
    <property type="entry name" value="Probable aminopeptidase NPEPL1"/>
    <property type="match status" value="1"/>
</dbReference>
<dbReference type="InterPro" id="IPR000819">
    <property type="entry name" value="Peptidase_M17_C"/>
</dbReference>
<feature type="compositionally biased region" description="Basic residues" evidence="5">
    <location>
        <begin position="117"/>
        <end position="134"/>
    </location>
</feature>
<dbReference type="InterPro" id="IPR011356">
    <property type="entry name" value="Leucine_aapep/pepB"/>
</dbReference>
<dbReference type="Proteomes" id="UP000694429">
    <property type="component" value="Chromosome 24"/>
</dbReference>
<sequence>RPAGGQGHRAAPALGGPGRFLERRPGELLAPGAAADPAGDLRGLRPAGACSLPGPGRACAPGACPGRGCGRGRPALRARWRRGQGGRSAPPRRPGAPSRPLAPRAGPARLASGPERRGRRGRGGRAGPGRRRGRAGAEPERSGAAAGGRAGGGARAGEDGERGAAVPGERGGRRPAEPASAAARAVASPAPRALEPRPREAAAPGHRGALAGRPKHAQPQPHGQLSPLPELCHRGRPALQGQPAQQPFGCPLRHPARADLPAPRDPSVHSGECRGPPCCRWGARRSGAQPPAGPGTPGSRALRGGRAAPTQDAAPLLTDGDAEARDTRPFTPDQLWRQPRDPDPDFPRPRPSTWYFPSWRQSRPGPTCAFSRGETVAPGRARAAALPPPPRPDCPHRGHFAGRGAPQASPLPRSRRLSVLQMVCERSDAFASACALARAFPLFTHRSGASRRSEKKTVTVEFFLVGQDNGPVEVSTLQCLTNATEGVRLAARIVDTPCNEMNTDTFLEEIKKVGKDLGITPTIIRDEELKTRGFGGIYGVGKAALHPPALAVLSHTPEGATQTIAWVGKGIVYDTGGLSIKGKTTMPGMKRDCGGAAAVLGAFRAAIKQGFKDNLHAVFCLAENSVGPNATRPDDIHLLYSGKTVEINNTDAEGRLVLADGVSYACKDLGADIILDMATLTGAQGIATGKYHAAVLTNSAEWEAACVKAGRRCGDLVHPLVYCPELHFSEFTSAVADMKNSVADRDNSPSSCAGLFIASHIGFDWPGVWVHLDIAAPVHAVSPAPPTPCPPPPPAQTPLHTPHTALAAPTPTCIQNPSLAPGWALRRFCVGVTLPVA</sequence>
<feature type="domain" description="Cytosol aminopeptidase" evidence="6">
    <location>
        <begin position="649"/>
        <end position="656"/>
    </location>
</feature>
<feature type="compositionally biased region" description="Low complexity" evidence="5">
    <location>
        <begin position="177"/>
        <end position="193"/>
    </location>
</feature>
<dbReference type="SUPFAM" id="SSF53187">
    <property type="entry name" value="Zn-dependent exopeptidases"/>
    <property type="match status" value="1"/>
</dbReference>
<keyword evidence="4" id="KW-0378">Hydrolase</keyword>
<feature type="compositionally biased region" description="Low complexity" evidence="5">
    <location>
        <begin position="52"/>
        <end position="64"/>
    </location>
</feature>